<comment type="caution">
    <text evidence="3">The sequence shown here is derived from an EMBL/GenBank/DDBJ whole genome shotgun (WGS) entry which is preliminary data.</text>
</comment>
<dbReference type="SUPFAM" id="SSF53187">
    <property type="entry name" value="Zn-dependent exopeptidases"/>
    <property type="match status" value="1"/>
</dbReference>
<comment type="caution">
    <text evidence="1">Lacks conserved residue(s) required for the propagation of feature annotation.</text>
</comment>
<sequence length="379" mass="44107">MDYIELHKQFKEHALFGRYITLKEMEPLLQKYSCEIIGRSVLDKPIYQYTFGTGKIRILMWSQMHGNESTTTKALFDFLHFLHSNELLAKNLWQNFTFCILPMVNPDGAELYTRENANKVDLNRDAVDLSQPESKLLRSAFDNFQPDFCFNLHDQRTIFGAGDTGHVATVSFLAPSFDERRTINNTRSKAMNVIVAMHEALQNYIPNQVGRFDDSFNLNCTGDRFTSLQVPTILFEAGHYQDDYYREYTRKMIFIALISGLCHIYENDVVDNKNELYLNIPQNKVCFYDFIYKNVKINYDDKEIITNFAAQYKEELVDGAIVFNAYIADIGTLKGFYAHYQYNAHKMKYSDDSNNIPNINKKATFYLENTIKFVNGVKK</sequence>
<dbReference type="GO" id="GO:0004181">
    <property type="term" value="F:metallocarboxypeptidase activity"/>
    <property type="evidence" value="ECO:0007669"/>
    <property type="project" value="InterPro"/>
</dbReference>
<reference evidence="3 4" key="1">
    <citation type="submission" date="2018-06" db="EMBL/GenBank/DDBJ databases">
        <title>Genomic Encyclopedia of Archaeal and Bacterial Type Strains, Phase II (KMG-II): from individual species to whole genera.</title>
        <authorList>
            <person name="Goeker M."/>
        </authorList>
    </citation>
    <scope>NUCLEOTIDE SEQUENCE [LARGE SCALE GENOMIC DNA]</scope>
    <source>
        <strain evidence="3 4">DSM 25663</strain>
    </source>
</reference>
<evidence type="ECO:0000313" key="3">
    <source>
        <dbReference type="EMBL" id="RAR70066.1"/>
    </source>
</evidence>
<proteinExistence type="inferred from homology"/>
<comment type="similarity">
    <text evidence="1">Belongs to the peptidase M14 family.</text>
</comment>
<organism evidence="3 4">
    <name type="scientific">Flavobacterium aciduliphilum</name>
    <dbReference type="NCBI Taxonomy" id="1101402"/>
    <lineage>
        <taxon>Bacteria</taxon>
        <taxon>Pseudomonadati</taxon>
        <taxon>Bacteroidota</taxon>
        <taxon>Flavobacteriia</taxon>
        <taxon>Flavobacteriales</taxon>
        <taxon>Flavobacteriaceae</taxon>
        <taxon>Flavobacterium</taxon>
    </lineage>
</organism>
<dbReference type="PROSITE" id="PS52035">
    <property type="entry name" value="PEPTIDASE_M14"/>
    <property type="match status" value="1"/>
</dbReference>
<dbReference type="AlphaFoldDB" id="A0A328YIL0"/>
<evidence type="ECO:0000259" key="2">
    <source>
        <dbReference type="PROSITE" id="PS52035"/>
    </source>
</evidence>
<keyword evidence="3" id="KW-0645">Protease</keyword>
<evidence type="ECO:0000313" key="4">
    <source>
        <dbReference type="Proteomes" id="UP000248840"/>
    </source>
</evidence>
<protein>
    <submittedName>
        <fullName evidence="3">Zinc carboxypeptidase</fullName>
    </submittedName>
</protein>
<dbReference type="Proteomes" id="UP000248840">
    <property type="component" value="Unassembled WGS sequence"/>
</dbReference>
<dbReference type="InterPro" id="IPR000834">
    <property type="entry name" value="Peptidase_M14"/>
</dbReference>
<name>A0A328YIL0_9FLAO</name>
<dbReference type="RefSeq" id="WP_112114029.1">
    <property type="nucleotide sequence ID" value="NZ_QLSZ01000013.1"/>
</dbReference>
<keyword evidence="3" id="KW-0378">Hydrolase</keyword>
<dbReference type="Pfam" id="PF00246">
    <property type="entry name" value="Peptidase_M14"/>
    <property type="match status" value="1"/>
</dbReference>
<dbReference type="CDD" id="cd06239">
    <property type="entry name" value="M14-like"/>
    <property type="match status" value="1"/>
</dbReference>
<dbReference type="GO" id="GO:0006508">
    <property type="term" value="P:proteolysis"/>
    <property type="evidence" value="ECO:0007669"/>
    <property type="project" value="InterPro"/>
</dbReference>
<feature type="domain" description="Peptidase M14" evidence="2">
    <location>
        <begin position="11"/>
        <end position="264"/>
    </location>
</feature>
<dbReference type="SMART" id="SM00631">
    <property type="entry name" value="Zn_pept"/>
    <property type="match status" value="1"/>
</dbReference>
<dbReference type="GO" id="GO:0008270">
    <property type="term" value="F:zinc ion binding"/>
    <property type="evidence" value="ECO:0007669"/>
    <property type="project" value="InterPro"/>
</dbReference>
<dbReference type="OrthoDB" id="1119199at2"/>
<evidence type="ECO:0000256" key="1">
    <source>
        <dbReference type="PROSITE-ProRule" id="PRU01379"/>
    </source>
</evidence>
<gene>
    <name evidence="3" type="ORF">CLV55_11355</name>
</gene>
<keyword evidence="3" id="KW-0121">Carboxypeptidase</keyword>
<dbReference type="EMBL" id="QLSZ01000013">
    <property type="protein sequence ID" value="RAR70066.1"/>
    <property type="molecule type" value="Genomic_DNA"/>
</dbReference>
<accession>A0A328YIL0</accession>
<dbReference type="Gene3D" id="3.40.630.10">
    <property type="entry name" value="Zn peptidases"/>
    <property type="match status" value="1"/>
</dbReference>
<keyword evidence="4" id="KW-1185">Reference proteome</keyword>